<dbReference type="Proteomes" id="UP000245626">
    <property type="component" value="Unassembled WGS sequence"/>
</dbReference>
<accession>A0ACD0NPK7</accession>
<protein>
    <submittedName>
        <fullName evidence="1">Uncharacterized protein</fullName>
    </submittedName>
</protein>
<sequence length="157" mass="17976">MHEAPSLTPPPLLSMNFEPIAVRSYVHALPNPAHCADFHPCPFGRCFFFPLSVHGQFPSCSSMHPSCAPSLAPPPRKCPAYECIGEKEEEKPRIHGGVRMPNVTDPLSVSPFQLPIFRFYPCEEKVKMNKVKESLSLIHRRWEKKMERGSEWEWSFK</sequence>
<evidence type="ECO:0000313" key="2">
    <source>
        <dbReference type="Proteomes" id="UP000245626"/>
    </source>
</evidence>
<gene>
    <name evidence="1" type="ORF">IE53DRAFT_233233</name>
</gene>
<proteinExistence type="predicted"/>
<reference evidence="1 2" key="1">
    <citation type="journal article" date="2018" name="Mol. Biol. Evol.">
        <title>Broad Genomic Sampling Reveals a Smut Pathogenic Ancestry of the Fungal Clade Ustilaginomycotina.</title>
        <authorList>
            <person name="Kijpornyongpan T."/>
            <person name="Mondo S.J."/>
            <person name="Barry K."/>
            <person name="Sandor L."/>
            <person name="Lee J."/>
            <person name="Lipzen A."/>
            <person name="Pangilinan J."/>
            <person name="LaButti K."/>
            <person name="Hainaut M."/>
            <person name="Henrissat B."/>
            <person name="Grigoriev I.V."/>
            <person name="Spatafora J.W."/>
            <person name="Aime M.C."/>
        </authorList>
    </citation>
    <scope>NUCLEOTIDE SEQUENCE [LARGE SCALE GENOMIC DNA]</scope>
    <source>
        <strain evidence="1 2">SA 807</strain>
    </source>
</reference>
<organism evidence="1 2">
    <name type="scientific">Violaceomyces palustris</name>
    <dbReference type="NCBI Taxonomy" id="1673888"/>
    <lineage>
        <taxon>Eukaryota</taxon>
        <taxon>Fungi</taxon>
        <taxon>Dikarya</taxon>
        <taxon>Basidiomycota</taxon>
        <taxon>Ustilaginomycotina</taxon>
        <taxon>Ustilaginomycetes</taxon>
        <taxon>Violaceomycetales</taxon>
        <taxon>Violaceomycetaceae</taxon>
        <taxon>Violaceomyces</taxon>
    </lineage>
</organism>
<keyword evidence="2" id="KW-1185">Reference proteome</keyword>
<name>A0ACD0NPK7_9BASI</name>
<evidence type="ECO:0000313" key="1">
    <source>
        <dbReference type="EMBL" id="PWN47736.1"/>
    </source>
</evidence>
<dbReference type="EMBL" id="KZ820352">
    <property type="protein sequence ID" value="PWN47736.1"/>
    <property type="molecule type" value="Genomic_DNA"/>
</dbReference>